<dbReference type="EMBL" id="JABDTM020014966">
    <property type="protein sequence ID" value="KAH0819285.1"/>
    <property type="molecule type" value="Genomic_DNA"/>
</dbReference>
<dbReference type="Proteomes" id="UP000719412">
    <property type="component" value="Unassembled WGS sequence"/>
</dbReference>
<name>A0A8J6HR80_TENMO</name>
<evidence type="ECO:0000313" key="2">
    <source>
        <dbReference type="EMBL" id="KAH0819285.1"/>
    </source>
</evidence>
<feature type="region of interest" description="Disordered" evidence="1">
    <location>
        <begin position="96"/>
        <end position="118"/>
    </location>
</feature>
<reference evidence="2" key="2">
    <citation type="submission" date="2021-08" db="EMBL/GenBank/DDBJ databases">
        <authorList>
            <person name="Eriksson T."/>
        </authorList>
    </citation>
    <scope>NUCLEOTIDE SEQUENCE</scope>
    <source>
        <strain evidence="2">Stoneville</strain>
        <tissue evidence="2">Whole head</tissue>
    </source>
</reference>
<evidence type="ECO:0000256" key="1">
    <source>
        <dbReference type="SAM" id="MobiDB-lite"/>
    </source>
</evidence>
<protein>
    <submittedName>
        <fullName evidence="2">Uncharacterized protein</fullName>
    </submittedName>
</protein>
<comment type="caution">
    <text evidence="2">The sequence shown here is derived from an EMBL/GenBank/DDBJ whole genome shotgun (WGS) entry which is preliminary data.</text>
</comment>
<sequence length="118" mass="13733">MLQHGSVNHAVCRIRSQRRFRSIRRHVRRQIARCPVPAYTKPPRGKQAGERHPISPTTRPTQRLHIVNRVPIEKEKRVTVLVRECETKQSTRVRVMRYPDEQQRAPEGLSASGDLRPS</sequence>
<feature type="region of interest" description="Disordered" evidence="1">
    <location>
        <begin position="35"/>
        <end position="60"/>
    </location>
</feature>
<dbReference type="AlphaFoldDB" id="A0A8J6HR80"/>
<evidence type="ECO:0000313" key="3">
    <source>
        <dbReference type="Proteomes" id="UP000719412"/>
    </source>
</evidence>
<keyword evidence="3" id="KW-1185">Reference proteome</keyword>
<proteinExistence type="predicted"/>
<organism evidence="2 3">
    <name type="scientific">Tenebrio molitor</name>
    <name type="common">Yellow mealworm beetle</name>
    <dbReference type="NCBI Taxonomy" id="7067"/>
    <lineage>
        <taxon>Eukaryota</taxon>
        <taxon>Metazoa</taxon>
        <taxon>Ecdysozoa</taxon>
        <taxon>Arthropoda</taxon>
        <taxon>Hexapoda</taxon>
        <taxon>Insecta</taxon>
        <taxon>Pterygota</taxon>
        <taxon>Neoptera</taxon>
        <taxon>Endopterygota</taxon>
        <taxon>Coleoptera</taxon>
        <taxon>Polyphaga</taxon>
        <taxon>Cucujiformia</taxon>
        <taxon>Tenebrionidae</taxon>
        <taxon>Tenebrio</taxon>
    </lineage>
</organism>
<reference evidence="2" key="1">
    <citation type="journal article" date="2020" name="J Insects Food Feed">
        <title>The yellow mealworm (Tenebrio molitor) genome: a resource for the emerging insects as food and feed industry.</title>
        <authorList>
            <person name="Eriksson T."/>
            <person name="Andere A."/>
            <person name="Kelstrup H."/>
            <person name="Emery V."/>
            <person name="Picard C."/>
        </authorList>
    </citation>
    <scope>NUCLEOTIDE SEQUENCE</scope>
    <source>
        <strain evidence="2">Stoneville</strain>
        <tissue evidence="2">Whole head</tissue>
    </source>
</reference>
<accession>A0A8J6HR80</accession>
<gene>
    <name evidence="2" type="ORF">GEV33_003506</name>
</gene>